<dbReference type="Pfam" id="PF07383">
    <property type="entry name" value="DUF1496"/>
    <property type="match status" value="1"/>
</dbReference>
<organism evidence="2 3">
    <name type="scientific">Vibrio parahaemolyticus</name>
    <dbReference type="NCBI Taxonomy" id="670"/>
    <lineage>
        <taxon>Bacteria</taxon>
        <taxon>Pseudomonadati</taxon>
        <taxon>Pseudomonadota</taxon>
        <taxon>Gammaproteobacteria</taxon>
        <taxon>Vibrionales</taxon>
        <taxon>Vibrionaceae</taxon>
        <taxon>Vibrio</taxon>
    </lineage>
</organism>
<dbReference type="Proteomes" id="UP000464718">
    <property type="component" value="Plasmid pvpsd2016-4"/>
</dbReference>
<geneLocation type="plasmid" evidence="3">
    <name>pvpsd2016-4</name>
</geneLocation>
<dbReference type="AlphaFoldDB" id="A0AAX1G175"/>
<protein>
    <submittedName>
        <fullName evidence="2">DUF1496 domain-containing protein</fullName>
    </submittedName>
</protein>
<gene>
    <name evidence="2" type="ORF">EHC69_29165</name>
</gene>
<evidence type="ECO:0000313" key="3">
    <source>
        <dbReference type="Proteomes" id="UP000464718"/>
    </source>
</evidence>
<dbReference type="EMBL" id="CP034303">
    <property type="protein sequence ID" value="QHH13330.1"/>
    <property type="molecule type" value="Genomic_DNA"/>
</dbReference>
<dbReference type="InterPro" id="IPR009971">
    <property type="entry name" value="DUF1496"/>
</dbReference>
<accession>A0AAX1G175</accession>
<reference evidence="2 3" key="1">
    <citation type="submission" date="2018-12" db="EMBL/GenBank/DDBJ databases">
        <title>Genomic insights into the evolutionary origins and pathogenicity of five Vibrio parahaemolyticus strains isolated from the shrimp with acute hepatopancreatic necrosis disease (AHPND).</title>
        <authorList>
            <person name="Yang Q."/>
            <person name="Dong X."/>
            <person name="Xie G."/>
            <person name="Fu S."/>
            <person name="Zou P."/>
            <person name="Sun J."/>
            <person name="Wang Y."/>
            <person name="Huang J."/>
        </authorList>
    </citation>
    <scope>NUCLEOTIDE SEQUENCE [LARGE SCALE GENOMIC DNA]</scope>
    <source>
        <strain evidence="2 3">20160303005-1</strain>
        <plasmid evidence="3">pvpsd2016-4</plasmid>
    </source>
</reference>
<proteinExistence type="predicted"/>
<sequence length="87" mass="9184">MKSTLAIVSLAIGLASPLAFANTDTANTVIVPTKLADIDEGTYCVYRNEIYTRGALIEVGSNILACESTSSSGKIINGKYALGWVKQ</sequence>
<name>A0AAX1G175_VIBPH</name>
<evidence type="ECO:0000256" key="1">
    <source>
        <dbReference type="SAM" id="SignalP"/>
    </source>
</evidence>
<dbReference type="RefSeq" id="WP_140220096.1">
    <property type="nucleotide sequence ID" value="NZ_CP034303.1"/>
</dbReference>
<keyword evidence="2" id="KW-0614">Plasmid</keyword>
<feature type="chain" id="PRO_5043567239" evidence="1">
    <location>
        <begin position="22"/>
        <end position="87"/>
    </location>
</feature>
<evidence type="ECO:0000313" key="2">
    <source>
        <dbReference type="EMBL" id="QHH13330.1"/>
    </source>
</evidence>
<keyword evidence="1" id="KW-0732">Signal</keyword>
<feature type="signal peptide" evidence="1">
    <location>
        <begin position="1"/>
        <end position="21"/>
    </location>
</feature>